<dbReference type="InterPro" id="IPR013848">
    <property type="entry name" value="Methylthiotransferase_N"/>
</dbReference>
<keyword evidence="4" id="KW-0963">Cytoplasm</keyword>
<dbReference type="SFLD" id="SFLDG01082">
    <property type="entry name" value="B12-binding_domain_containing"/>
    <property type="match status" value="1"/>
</dbReference>
<organism evidence="17 18">
    <name type="scientific">Plebeiibacterium marinum</name>
    <dbReference type="NCBI Taxonomy" id="2992111"/>
    <lineage>
        <taxon>Bacteria</taxon>
        <taxon>Pseudomonadati</taxon>
        <taxon>Bacteroidota</taxon>
        <taxon>Bacteroidia</taxon>
        <taxon>Marinilabiliales</taxon>
        <taxon>Marinilabiliaceae</taxon>
        <taxon>Plebeiibacterium</taxon>
    </lineage>
</organism>
<evidence type="ECO:0000256" key="5">
    <source>
        <dbReference type="ARBA" id="ARBA00022679"/>
    </source>
</evidence>
<evidence type="ECO:0000256" key="6">
    <source>
        <dbReference type="ARBA" id="ARBA00022691"/>
    </source>
</evidence>
<evidence type="ECO:0000259" key="14">
    <source>
        <dbReference type="PROSITE" id="PS50926"/>
    </source>
</evidence>
<evidence type="ECO:0000256" key="13">
    <source>
        <dbReference type="ARBA" id="ARBA00081141"/>
    </source>
</evidence>
<dbReference type="PANTHER" id="PTHR43020:SF2">
    <property type="entry name" value="MITOCHONDRIAL TRNA METHYLTHIOTRANSFERASE CDK5RAP1"/>
    <property type="match status" value="1"/>
</dbReference>
<dbReference type="InterPro" id="IPR005839">
    <property type="entry name" value="Methylthiotransferase"/>
</dbReference>
<dbReference type="FunFam" id="3.80.30.20:FF:000001">
    <property type="entry name" value="tRNA-2-methylthio-N(6)-dimethylallyladenosine synthase 2"/>
    <property type="match status" value="1"/>
</dbReference>
<evidence type="ECO:0000256" key="8">
    <source>
        <dbReference type="ARBA" id="ARBA00023004"/>
    </source>
</evidence>
<dbReference type="SFLD" id="SFLDG01061">
    <property type="entry name" value="methylthiotransferase"/>
    <property type="match status" value="1"/>
</dbReference>
<evidence type="ECO:0000256" key="1">
    <source>
        <dbReference type="ARBA" id="ARBA00001966"/>
    </source>
</evidence>
<dbReference type="InterPro" id="IPR002792">
    <property type="entry name" value="TRAM_dom"/>
</dbReference>
<dbReference type="Gene3D" id="3.80.30.20">
    <property type="entry name" value="tm_1862 like domain"/>
    <property type="match status" value="1"/>
</dbReference>
<dbReference type="InterPro" id="IPR038135">
    <property type="entry name" value="Methylthiotransferase_N_sf"/>
</dbReference>
<dbReference type="CDD" id="cd01335">
    <property type="entry name" value="Radical_SAM"/>
    <property type="match status" value="1"/>
</dbReference>
<dbReference type="PROSITE" id="PS51918">
    <property type="entry name" value="RADICAL_SAM"/>
    <property type="match status" value="1"/>
</dbReference>
<reference evidence="17" key="1">
    <citation type="submission" date="2022-10" db="EMBL/GenBank/DDBJ databases">
        <authorList>
            <person name="Yu W.X."/>
        </authorList>
    </citation>
    <scope>NUCLEOTIDE SEQUENCE</scope>
    <source>
        <strain evidence="17">D04</strain>
    </source>
</reference>
<dbReference type="FunFam" id="3.40.50.12160:FF:000003">
    <property type="entry name" value="CDK5 regulatory subunit-associated protein 1"/>
    <property type="match status" value="1"/>
</dbReference>
<dbReference type="SUPFAM" id="SSF102114">
    <property type="entry name" value="Radical SAM enzymes"/>
    <property type="match status" value="1"/>
</dbReference>
<evidence type="ECO:0000256" key="10">
    <source>
        <dbReference type="ARBA" id="ARBA00033765"/>
    </source>
</evidence>
<dbReference type="EMBL" id="JAPDPI010000004">
    <property type="protein sequence ID" value="MCW3804700.1"/>
    <property type="molecule type" value="Genomic_DNA"/>
</dbReference>
<evidence type="ECO:0000313" key="18">
    <source>
        <dbReference type="Proteomes" id="UP001207408"/>
    </source>
</evidence>
<dbReference type="Pfam" id="PF01938">
    <property type="entry name" value="TRAM"/>
    <property type="match status" value="1"/>
</dbReference>
<dbReference type="InterPro" id="IPR007197">
    <property type="entry name" value="rSAM"/>
</dbReference>
<dbReference type="Gene3D" id="3.40.50.12160">
    <property type="entry name" value="Methylthiotransferase, N-terminal domain"/>
    <property type="match status" value="1"/>
</dbReference>
<feature type="domain" description="Radical SAM core" evidence="16">
    <location>
        <begin position="140"/>
        <end position="375"/>
    </location>
</feature>
<dbReference type="PANTHER" id="PTHR43020">
    <property type="entry name" value="CDK5 REGULATORY SUBUNIT-ASSOCIATED PROTEIN 1"/>
    <property type="match status" value="1"/>
</dbReference>
<dbReference type="SMART" id="SM00729">
    <property type="entry name" value="Elp3"/>
    <property type="match status" value="1"/>
</dbReference>
<keyword evidence="18" id="KW-1185">Reference proteome</keyword>
<feature type="domain" description="TRAM" evidence="14">
    <location>
        <begin position="378"/>
        <end position="441"/>
    </location>
</feature>
<dbReference type="PROSITE" id="PS51449">
    <property type="entry name" value="MTTASE_N"/>
    <property type="match status" value="1"/>
</dbReference>
<evidence type="ECO:0000256" key="3">
    <source>
        <dbReference type="ARBA" id="ARBA00022485"/>
    </source>
</evidence>
<feature type="domain" description="MTTase N-terminal" evidence="15">
    <location>
        <begin position="1"/>
        <end position="113"/>
    </location>
</feature>
<name>A0AAE3SJT0_9BACT</name>
<keyword evidence="6" id="KW-0949">S-adenosyl-L-methionine</keyword>
<evidence type="ECO:0000256" key="9">
    <source>
        <dbReference type="ARBA" id="ARBA00023014"/>
    </source>
</evidence>
<dbReference type="SFLD" id="SFLDS00029">
    <property type="entry name" value="Radical_SAM"/>
    <property type="match status" value="1"/>
</dbReference>
<proteinExistence type="predicted"/>
<keyword evidence="5 17" id="KW-0808">Transferase</keyword>
<comment type="function">
    <text evidence="2">Catalyzes the methylthiolation of N6-(dimethylallyl)adenosine (i(6)A), leading to the formation of 2-methylthio-N6-(dimethylallyl)adenosine (ms(2)i(6)A) at position 37 in tRNAs that read codons beginning with uridine.</text>
</comment>
<evidence type="ECO:0000259" key="16">
    <source>
        <dbReference type="PROSITE" id="PS51918"/>
    </source>
</evidence>
<dbReference type="InterPro" id="IPR006638">
    <property type="entry name" value="Elp3/MiaA/NifB-like_rSAM"/>
</dbReference>
<dbReference type="Pfam" id="PF04055">
    <property type="entry name" value="Radical_SAM"/>
    <property type="match status" value="1"/>
</dbReference>
<dbReference type="NCBIfam" id="TIGR01574">
    <property type="entry name" value="miaB-methiolase"/>
    <property type="match status" value="1"/>
</dbReference>
<comment type="caution">
    <text evidence="17">The sequence shown here is derived from an EMBL/GenBank/DDBJ whole genome shotgun (WGS) entry which is preliminary data.</text>
</comment>
<dbReference type="RefSeq" id="WP_301197921.1">
    <property type="nucleotide sequence ID" value="NZ_JAPDPI010000004.1"/>
</dbReference>
<dbReference type="InterPro" id="IPR023404">
    <property type="entry name" value="rSAM_horseshoe"/>
</dbReference>
<evidence type="ECO:0000259" key="15">
    <source>
        <dbReference type="PROSITE" id="PS51449"/>
    </source>
</evidence>
<dbReference type="EC" id="2.8.4.3" evidence="10"/>
<keyword evidence="8" id="KW-0408">Iron</keyword>
<dbReference type="AlphaFoldDB" id="A0AAE3SJT0"/>
<evidence type="ECO:0000256" key="2">
    <source>
        <dbReference type="ARBA" id="ARBA00003234"/>
    </source>
</evidence>
<dbReference type="GO" id="GO:0051539">
    <property type="term" value="F:4 iron, 4 sulfur cluster binding"/>
    <property type="evidence" value="ECO:0007669"/>
    <property type="project" value="UniProtKB-KW"/>
</dbReference>
<sequence length="446" mass="51127">MKYYLLTLGCQMNLSDSERVASVLNAAGYTKADNEEDANLIGILACSVRQKAIDKVYNKIFTWNKWKNKKNLITFISGCVLPADKERFLKLFDIVFAMPELPQFPKMLTEYGITSPMAIVPEPNNPIDEIQLFWDVKPKYDSSFEAFVPIQNGCNKFCTYCAVPYTRGREVSRPSDEILTEVKSLAEKGYKSITLLGQNVNSYGLDKHGEEITFAELLEKIGEIGEAINNEFWVYFTSPHPMDMTDDIFHIIAKYKCLGKQIHFPLQSGDEKVLIKMNRKHSVEKYRETMQSLRRILPQATVFTDIIVGFTDETEEQFENTRKAMAEFKYNMAYIAMYSPRPGATSYKWEDNITLDEKKRRYAVLSEELQKHTYEYNKSLIGKTLKVLVREQDRKPGYLSGHTDGKIVVRLASDNKELIGQIVELKITSAARFSIEGELVEKTVSC</sequence>
<dbReference type="GO" id="GO:0046872">
    <property type="term" value="F:metal ion binding"/>
    <property type="evidence" value="ECO:0007669"/>
    <property type="project" value="UniProtKB-KW"/>
</dbReference>
<evidence type="ECO:0000256" key="12">
    <source>
        <dbReference type="ARBA" id="ARBA00080698"/>
    </source>
</evidence>
<comment type="cofactor">
    <cofactor evidence="1">
        <name>[4Fe-4S] cluster</name>
        <dbReference type="ChEBI" id="CHEBI:49883"/>
    </cofactor>
</comment>
<evidence type="ECO:0000256" key="4">
    <source>
        <dbReference type="ARBA" id="ARBA00022490"/>
    </source>
</evidence>
<dbReference type="Proteomes" id="UP001207408">
    <property type="component" value="Unassembled WGS sequence"/>
</dbReference>
<dbReference type="GO" id="GO:0035597">
    <property type="term" value="F:tRNA-2-methylthio-N(6)-dimethylallyladenosine(37) synthase activity"/>
    <property type="evidence" value="ECO:0007669"/>
    <property type="project" value="UniProtKB-EC"/>
</dbReference>
<dbReference type="InterPro" id="IPR020612">
    <property type="entry name" value="Methylthiotransferase_CS"/>
</dbReference>
<gene>
    <name evidence="17" type="primary">miaB</name>
    <name evidence="17" type="ORF">OM074_03620</name>
</gene>
<keyword evidence="7" id="KW-0479">Metal-binding</keyword>
<evidence type="ECO:0000256" key="11">
    <source>
        <dbReference type="ARBA" id="ARBA00068570"/>
    </source>
</evidence>
<evidence type="ECO:0000256" key="7">
    <source>
        <dbReference type="ARBA" id="ARBA00022723"/>
    </source>
</evidence>
<keyword evidence="3" id="KW-0004">4Fe-4S</keyword>
<protein>
    <recommendedName>
        <fullName evidence="11">tRNA-2-methylthio-N(6)-dimethylallyladenosine synthase</fullName>
        <ecNumber evidence="10">2.8.4.3</ecNumber>
    </recommendedName>
    <alternativeName>
        <fullName evidence="13">(Dimethylallyl)adenosine tRNA methylthiotransferase MiaB</fullName>
    </alternativeName>
    <alternativeName>
        <fullName evidence="12">tRNA-i(6)A37 methylthiotransferase</fullName>
    </alternativeName>
</protein>
<dbReference type="PROSITE" id="PS01278">
    <property type="entry name" value="MTTASE_RADICAL"/>
    <property type="match status" value="1"/>
</dbReference>
<dbReference type="InterPro" id="IPR058240">
    <property type="entry name" value="rSAM_sf"/>
</dbReference>
<accession>A0AAE3SJT0</accession>
<dbReference type="PROSITE" id="PS50926">
    <property type="entry name" value="TRAM"/>
    <property type="match status" value="1"/>
</dbReference>
<keyword evidence="9" id="KW-0411">Iron-sulfur</keyword>
<dbReference type="Pfam" id="PF00919">
    <property type="entry name" value="UPF0004"/>
    <property type="match status" value="1"/>
</dbReference>
<dbReference type="GO" id="GO:0005829">
    <property type="term" value="C:cytosol"/>
    <property type="evidence" value="ECO:0007669"/>
    <property type="project" value="TreeGrafter"/>
</dbReference>
<dbReference type="NCBIfam" id="TIGR00089">
    <property type="entry name" value="MiaB/RimO family radical SAM methylthiotransferase"/>
    <property type="match status" value="1"/>
</dbReference>
<evidence type="ECO:0000313" key="17">
    <source>
        <dbReference type="EMBL" id="MCW3804700.1"/>
    </source>
</evidence>